<gene>
    <name evidence="1" type="ORF">ABID16_004523</name>
</gene>
<dbReference type="EMBL" id="JBEPMB010000014">
    <property type="protein sequence ID" value="MET3616174.1"/>
    <property type="molecule type" value="Genomic_DNA"/>
</dbReference>
<organism evidence="1 2">
    <name type="scientific">Rhizobium aquaticum</name>
    <dbReference type="NCBI Taxonomy" id="1549636"/>
    <lineage>
        <taxon>Bacteria</taxon>
        <taxon>Pseudomonadati</taxon>
        <taxon>Pseudomonadota</taxon>
        <taxon>Alphaproteobacteria</taxon>
        <taxon>Hyphomicrobiales</taxon>
        <taxon>Rhizobiaceae</taxon>
        <taxon>Rhizobium/Agrobacterium group</taxon>
        <taxon>Rhizobium</taxon>
    </lineage>
</organism>
<protein>
    <submittedName>
        <fullName evidence="1">Uncharacterized protein</fullName>
    </submittedName>
</protein>
<evidence type="ECO:0000313" key="1">
    <source>
        <dbReference type="EMBL" id="MET3616174.1"/>
    </source>
</evidence>
<dbReference type="Proteomes" id="UP001549047">
    <property type="component" value="Unassembled WGS sequence"/>
</dbReference>
<evidence type="ECO:0000313" key="2">
    <source>
        <dbReference type="Proteomes" id="UP001549047"/>
    </source>
</evidence>
<name>A0ABV2J8Q1_9HYPH</name>
<accession>A0ABV2J8Q1</accession>
<sequence>MVIHDGHCVVEAPKKNWTYDDLLAVTLSGKSRELTVQLKLNATEEGR</sequence>
<proteinExistence type="predicted"/>
<reference evidence="1 2" key="1">
    <citation type="submission" date="2024-06" db="EMBL/GenBank/DDBJ databases">
        <title>Genomic Encyclopedia of Type Strains, Phase IV (KMG-IV): sequencing the most valuable type-strain genomes for metagenomic binning, comparative biology and taxonomic classification.</title>
        <authorList>
            <person name="Goeker M."/>
        </authorList>
    </citation>
    <scope>NUCLEOTIDE SEQUENCE [LARGE SCALE GENOMIC DNA]</scope>
    <source>
        <strain evidence="1 2">DSM 29780</strain>
    </source>
</reference>
<keyword evidence="2" id="KW-1185">Reference proteome</keyword>
<comment type="caution">
    <text evidence="1">The sequence shown here is derived from an EMBL/GenBank/DDBJ whole genome shotgun (WGS) entry which is preliminary data.</text>
</comment>